<proteinExistence type="predicted"/>
<dbReference type="EMBL" id="JANBPW010000105">
    <property type="protein sequence ID" value="KAJ1950864.1"/>
    <property type="molecule type" value="Genomic_DNA"/>
</dbReference>
<dbReference type="Proteomes" id="UP001150603">
    <property type="component" value="Unassembled WGS sequence"/>
</dbReference>
<evidence type="ECO:0000313" key="1">
    <source>
        <dbReference type="EMBL" id="KAJ1950864.1"/>
    </source>
</evidence>
<organism evidence="1 2">
    <name type="scientific">Linderina macrospora</name>
    <dbReference type="NCBI Taxonomy" id="4868"/>
    <lineage>
        <taxon>Eukaryota</taxon>
        <taxon>Fungi</taxon>
        <taxon>Fungi incertae sedis</taxon>
        <taxon>Zoopagomycota</taxon>
        <taxon>Kickxellomycotina</taxon>
        <taxon>Kickxellomycetes</taxon>
        <taxon>Kickxellales</taxon>
        <taxon>Kickxellaceae</taxon>
        <taxon>Linderina</taxon>
    </lineage>
</organism>
<comment type="caution">
    <text evidence="1">The sequence shown here is derived from an EMBL/GenBank/DDBJ whole genome shotgun (WGS) entry which is preliminary data.</text>
</comment>
<sequence length="339" mass="37808">MNCCSARRTAAVRELNRLMLSMSADILILSETHWDRTRAQGVARDLRANSNAELYYSCKEDADSSPRRGVAVILSQRLAIHARSQQTQTHSVDGVQRGTLLKLTLNFRRTVLQIIAAYIPPKSTSDPRGVFAASVRNQALVWLREAREAGDAVLMGGDLNEHLWLDESHSELGRYLHTSAWLTEAWIAAHQDRVGGETYPQRDPKYRLDYLYYTAQTVGQTAQAVRSRVKSDIGEDHCGQWFDILPVLGNRGPAQTPPQRQPRLATAQASKDDWAAFAESLKETPLDADKPLGEQLYKRARASIPSRTALKSRARRAAPITRASLARRIIVVEASSQLA</sequence>
<reference evidence="1" key="1">
    <citation type="submission" date="2022-07" db="EMBL/GenBank/DDBJ databases">
        <title>Phylogenomic reconstructions and comparative analyses of Kickxellomycotina fungi.</title>
        <authorList>
            <person name="Reynolds N.K."/>
            <person name="Stajich J.E."/>
            <person name="Barry K."/>
            <person name="Grigoriev I.V."/>
            <person name="Crous P."/>
            <person name="Smith M.E."/>
        </authorList>
    </citation>
    <scope>NUCLEOTIDE SEQUENCE</scope>
    <source>
        <strain evidence="1">NRRL 5244</strain>
    </source>
</reference>
<accession>A0ACC1JH23</accession>
<evidence type="ECO:0000313" key="2">
    <source>
        <dbReference type="Proteomes" id="UP001150603"/>
    </source>
</evidence>
<protein>
    <submittedName>
        <fullName evidence="1">Uncharacterized protein</fullName>
    </submittedName>
</protein>
<name>A0ACC1JH23_9FUNG</name>
<keyword evidence="2" id="KW-1185">Reference proteome</keyword>
<gene>
    <name evidence="1" type="ORF">FBU59_000482</name>
</gene>